<dbReference type="SUPFAM" id="SSF48371">
    <property type="entry name" value="ARM repeat"/>
    <property type="match status" value="1"/>
</dbReference>
<accession>A0ABQ9YJP1</accession>
<reference evidence="1 2" key="1">
    <citation type="journal article" date="2022" name="bioRxiv">
        <title>Genomics of Preaxostyla Flagellates Illuminates Evolutionary Transitions and the Path Towards Mitochondrial Loss.</title>
        <authorList>
            <person name="Novak L.V.F."/>
            <person name="Treitli S.C."/>
            <person name="Pyrih J."/>
            <person name="Halakuc P."/>
            <person name="Pipaliya S.V."/>
            <person name="Vacek V."/>
            <person name="Brzon O."/>
            <person name="Soukal P."/>
            <person name="Eme L."/>
            <person name="Dacks J.B."/>
            <person name="Karnkowska A."/>
            <person name="Elias M."/>
            <person name="Hampl V."/>
        </authorList>
    </citation>
    <scope>NUCLEOTIDE SEQUENCE [LARGE SCALE GENOMIC DNA]</scope>
    <source>
        <strain evidence="1">NAU3</strain>
        <tissue evidence="1">Gut</tissue>
    </source>
</reference>
<proteinExistence type="predicted"/>
<dbReference type="Proteomes" id="UP001281761">
    <property type="component" value="Unassembled WGS sequence"/>
</dbReference>
<evidence type="ECO:0000313" key="1">
    <source>
        <dbReference type="EMBL" id="KAK2963957.1"/>
    </source>
</evidence>
<gene>
    <name evidence="1" type="ORF">BLNAU_1034</name>
</gene>
<dbReference type="InterPro" id="IPR016024">
    <property type="entry name" value="ARM-type_fold"/>
</dbReference>
<comment type="caution">
    <text evidence="1">The sequence shown here is derived from an EMBL/GenBank/DDBJ whole genome shotgun (WGS) entry which is preliminary data.</text>
</comment>
<sequence>MGSVINKVDTSSNSKSSDLSIPPLPFSLDCSPFLNWNENQYYPESENVVVFRSLVRTLELQPALDESLEAKVVKVLESVDPMTRTFADLFFNHYRRTADESLKDFVQSIVVLLSSANRVIIAAAMKMLDSLLTYCSDQDRLSLATADLIPQIITTINPLSLSLSDCEYIRTYLISSIFYLLWLATPDGLRKLGIQDGNEQQTVHETVLKQVMVPSEKYICHLCVNRFSIIDSEQSKYFLALLARLTQICPYHQPTMKFVLHMPIVLTIPSCLTFFETENSIWTFLFVLINSKEGRTQQGINIRRSKTAVFRCLRMEGIEDVMEEKLLNEKETSLGKNIVNNSIKLSNWLGMDVPRLF</sequence>
<dbReference type="EMBL" id="JARBJD010000004">
    <property type="protein sequence ID" value="KAK2963957.1"/>
    <property type="molecule type" value="Genomic_DNA"/>
</dbReference>
<protein>
    <submittedName>
        <fullName evidence="1">Uncharacterized protein</fullName>
    </submittedName>
</protein>
<name>A0ABQ9YJP1_9EUKA</name>
<keyword evidence="2" id="KW-1185">Reference proteome</keyword>
<evidence type="ECO:0000313" key="2">
    <source>
        <dbReference type="Proteomes" id="UP001281761"/>
    </source>
</evidence>
<organism evidence="1 2">
    <name type="scientific">Blattamonas nauphoetae</name>
    <dbReference type="NCBI Taxonomy" id="2049346"/>
    <lineage>
        <taxon>Eukaryota</taxon>
        <taxon>Metamonada</taxon>
        <taxon>Preaxostyla</taxon>
        <taxon>Oxymonadida</taxon>
        <taxon>Blattamonas</taxon>
    </lineage>
</organism>